<dbReference type="InterPro" id="IPR003770">
    <property type="entry name" value="MLTG-like"/>
</dbReference>
<evidence type="ECO:0000313" key="8">
    <source>
        <dbReference type="EMBL" id="QEC66052.1"/>
    </source>
</evidence>
<dbReference type="GO" id="GO:0009252">
    <property type="term" value="P:peptidoglycan biosynthetic process"/>
    <property type="evidence" value="ECO:0007669"/>
    <property type="project" value="UniProtKB-UniRule"/>
</dbReference>
<keyword evidence="4 7" id="KW-0472">Membrane</keyword>
<feature type="site" description="Important for catalytic activity" evidence="7">
    <location>
        <position position="216"/>
    </location>
</feature>
<dbReference type="Gene3D" id="3.30.160.60">
    <property type="entry name" value="Classic Zinc Finger"/>
    <property type="match status" value="1"/>
</dbReference>
<dbReference type="OrthoDB" id="9814591at2"/>
<dbReference type="GO" id="GO:0008932">
    <property type="term" value="F:lytic endotransglycosylase activity"/>
    <property type="evidence" value="ECO:0007669"/>
    <property type="project" value="UniProtKB-UniRule"/>
</dbReference>
<organism evidence="8 9">
    <name type="scientific">Panacibacter ginsenosidivorans</name>
    <dbReference type="NCBI Taxonomy" id="1813871"/>
    <lineage>
        <taxon>Bacteria</taxon>
        <taxon>Pseudomonadati</taxon>
        <taxon>Bacteroidota</taxon>
        <taxon>Chitinophagia</taxon>
        <taxon>Chitinophagales</taxon>
        <taxon>Chitinophagaceae</taxon>
        <taxon>Panacibacter</taxon>
    </lineage>
</organism>
<comment type="similarity">
    <text evidence="7">Belongs to the transglycosylase MltG family.</text>
</comment>
<keyword evidence="2 7" id="KW-0812">Transmembrane</keyword>
<dbReference type="NCBIfam" id="TIGR00247">
    <property type="entry name" value="endolytic transglycosylase MltG"/>
    <property type="match status" value="1"/>
</dbReference>
<dbReference type="PANTHER" id="PTHR30518">
    <property type="entry name" value="ENDOLYTIC MUREIN TRANSGLYCOSYLASE"/>
    <property type="match status" value="1"/>
</dbReference>
<comment type="catalytic activity">
    <reaction evidence="7">
        <text>a peptidoglycan chain = a peptidoglycan chain with N-acetyl-1,6-anhydromuramyl-[peptide] at the reducing end + a peptidoglycan chain with N-acetylglucosamine at the non-reducing end.</text>
        <dbReference type="EC" id="4.2.2.29"/>
    </reaction>
</comment>
<gene>
    <name evidence="7 8" type="primary">mltG</name>
    <name evidence="8" type="ORF">FRZ67_01550</name>
</gene>
<dbReference type="GO" id="GO:0071555">
    <property type="term" value="P:cell wall organization"/>
    <property type="evidence" value="ECO:0007669"/>
    <property type="project" value="UniProtKB-KW"/>
</dbReference>
<evidence type="ECO:0000256" key="5">
    <source>
        <dbReference type="ARBA" id="ARBA00023239"/>
    </source>
</evidence>
<evidence type="ECO:0000256" key="7">
    <source>
        <dbReference type="HAMAP-Rule" id="MF_02065"/>
    </source>
</evidence>
<evidence type="ECO:0000313" key="9">
    <source>
        <dbReference type="Proteomes" id="UP000321533"/>
    </source>
</evidence>
<dbReference type="EMBL" id="CP042435">
    <property type="protein sequence ID" value="QEC66052.1"/>
    <property type="molecule type" value="Genomic_DNA"/>
</dbReference>
<reference evidence="8 9" key="1">
    <citation type="journal article" date="2016" name="Int. J. Syst. Evol. Microbiol.">
        <title>Panacibacter ginsenosidivorans gen. nov., sp. nov., with ginsenoside converting activity isolated from soil of a ginseng field.</title>
        <authorList>
            <person name="Siddiqi M.Z."/>
            <person name="Muhammad Shafi S."/>
            <person name="Choi K.D."/>
            <person name="Im W.T."/>
        </authorList>
    </citation>
    <scope>NUCLEOTIDE SEQUENCE [LARGE SCALE GENOMIC DNA]</scope>
    <source>
        <strain evidence="8 9">Gsoil1550</strain>
    </source>
</reference>
<evidence type="ECO:0000256" key="1">
    <source>
        <dbReference type="ARBA" id="ARBA00022475"/>
    </source>
</evidence>
<dbReference type="HAMAP" id="MF_02065">
    <property type="entry name" value="MltG"/>
    <property type="match status" value="1"/>
</dbReference>
<proteinExistence type="inferred from homology"/>
<comment type="function">
    <text evidence="7">Functions as a peptidoglycan terminase that cleaves nascent peptidoglycan strands endolytically to terminate their elongation.</text>
</comment>
<evidence type="ECO:0000256" key="2">
    <source>
        <dbReference type="ARBA" id="ARBA00022692"/>
    </source>
</evidence>
<dbReference type="PANTHER" id="PTHR30518:SF2">
    <property type="entry name" value="ENDOLYTIC MUREIN TRANSGLYCOSYLASE"/>
    <property type="match status" value="1"/>
</dbReference>
<keyword evidence="1 7" id="KW-1003">Cell membrane</keyword>
<name>A0A5B8V4B5_9BACT</name>
<evidence type="ECO:0000256" key="4">
    <source>
        <dbReference type="ARBA" id="ARBA00023136"/>
    </source>
</evidence>
<dbReference type="CDD" id="cd08010">
    <property type="entry name" value="MltG_like"/>
    <property type="match status" value="1"/>
</dbReference>
<dbReference type="EC" id="4.2.2.29" evidence="7"/>
<accession>A0A5B8V4B5</accession>
<dbReference type="Proteomes" id="UP000321533">
    <property type="component" value="Chromosome"/>
</dbReference>
<evidence type="ECO:0000256" key="3">
    <source>
        <dbReference type="ARBA" id="ARBA00022989"/>
    </source>
</evidence>
<keyword evidence="9" id="KW-1185">Reference proteome</keyword>
<keyword evidence="5 7" id="KW-0456">Lyase</keyword>
<keyword evidence="6 7" id="KW-0961">Cell wall biogenesis/degradation</keyword>
<dbReference type="GO" id="GO:0005886">
    <property type="term" value="C:plasma membrane"/>
    <property type="evidence" value="ECO:0007669"/>
    <property type="project" value="UniProtKB-UniRule"/>
</dbReference>
<sequence length="346" mass="39781">MNMKKKLFFIAAFIILLLLTGAWLLFGPSTSFDEKNKYLFVRSGENIQQQVEAQVDTGNIVHFPFIFKVVASQTGVWDKLKPGRFEIKKGTSIFNMVRMLRNNVQSPVKLVINKLRTKENFAKLLGKNFSFDSAAAMQFLTSNDSLLQLGVDTNTVFTMIIPDTYLFNWNTRPRNLLTKLKEQEEKYWNSNRLQLAQEQGLTPRQVYTIASIVEEETNKDDEKGSIASVYINRMNKGMPLGADPTVKYALRDFALKRIYFKHLAVESPYNTYRYKGLPPGPICTPSQTTIDAVLNAPKTDYLFFVAKSDFSGYHHFSNNFAEHDRYAKEYQQALDTLIKNKQKQQD</sequence>
<evidence type="ECO:0000256" key="6">
    <source>
        <dbReference type="ARBA" id="ARBA00023316"/>
    </source>
</evidence>
<dbReference type="AlphaFoldDB" id="A0A5B8V4B5"/>
<protein>
    <recommendedName>
        <fullName evidence="7">Endolytic murein transglycosylase</fullName>
        <ecNumber evidence="7">4.2.2.29</ecNumber>
    </recommendedName>
    <alternativeName>
        <fullName evidence="7">Peptidoglycan lytic transglycosylase</fullName>
    </alternativeName>
    <alternativeName>
        <fullName evidence="7">Peptidoglycan polymerization terminase</fullName>
    </alternativeName>
</protein>
<dbReference type="KEGG" id="pgin:FRZ67_01550"/>
<keyword evidence="3 7" id="KW-1133">Transmembrane helix</keyword>
<dbReference type="Pfam" id="PF02618">
    <property type="entry name" value="YceG"/>
    <property type="match status" value="1"/>
</dbReference>